<dbReference type="InterPro" id="IPR003737">
    <property type="entry name" value="GlcNAc_PI_deacetylase-related"/>
</dbReference>
<dbReference type="UniPathway" id="UPA00196"/>
<dbReference type="GO" id="GO:0000225">
    <property type="term" value="F:N-acetylglucosaminylphosphatidylinositol deacetylase activity"/>
    <property type="evidence" value="ECO:0007669"/>
    <property type="project" value="UniProtKB-EC"/>
</dbReference>
<proteinExistence type="inferred from homology"/>
<keyword evidence="4" id="KW-1185">Reference proteome</keyword>
<dbReference type="EMBL" id="CAJPDS010000002">
    <property type="protein sequence ID" value="CAF9904180.1"/>
    <property type="molecule type" value="Genomic_DNA"/>
</dbReference>
<dbReference type="GO" id="GO:0016020">
    <property type="term" value="C:membrane"/>
    <property type="evidence" value="ECO:0007669"/>
    <property type="project" value="GOC"/>
</dbReference>
<evidence type="ECO:0000256" key="2">
    <source>
        <dbReference type="ARBA" id="ARBA00012176"/>
    </source>
</evidence>
<gene>
    <name evidence="3" type="primary">GPI12</name>
    <name evidence="3" type="ORF">HETSPECPRED_003400</name>
</gene>
<dbReference type="EC" id="3.5.1.89" evidence="2"/>
<dbReference type="PANTHER" id="PTHR12993:SF11">
    <property type="entry name" value="N-ACETYLGLUCOSAMINYL-PHOSPHATIDYLINOSITOL DE-N-ACETYLASE"/>
    <property type="match status" value="1"/>
</dbReference>
<dbReference type="Pfam" id="PF02585">
    <property type="entry name" value="PIG-L"/>
    <property type="match status" value="1"/>
</dbReference>
<dbReference type="GO" id="GO:0005783">
    <property type="term" value="C:endoplasmic reticulum"/>
    <property type="evidence" value="ECO:0007669"/>
    <property type="project" value="TreeGrafter"/>
</dbReference>
<dbReference type="OrthoDB" id="440160at2759"/>
<dbReference type="PANTHER" id="PTHR12993">
    <property type="entry name" value="N-ACETYLGLUCOSAMINYL-PHOSPHATIDYLINOSITOL DE-N-ACETYLASE-RELATED"/>
    <property type="match status" value="1"/>
</dbReference>
<name>A0A8H3I1Z3_9LECA</name>
<comment type="caution">
    <text evidence="3">The sequence shown here is derived from an EMBL/GenBank/DDBJ whole genome shotgun (WGS) entry which is preliminary data.</text>
</comment>
<dbReference type="Proteomes" id="UP000664521">
    <property type="component" value="Unassembled WGS sequence"/>
</dbReference>
<dbReference type="Gene3D" id="3.40.50.10320">
    <property type="entry name" value="LmbE-like"/>
    <property type="match status" value="1"/>
</dbReference>
<dbReference type="AlphaFoldDB" id="A0A8H3I1Z3"/>
<dbReference type="SUPFAM" id="SSF102588">
    <property type="entry name" value="LmbE-like"/>
    <property type="match status" value="1"/>
</dbReference>
<organism evidence="3 4">
    <name type="scientific">Heterodermia speciosa</name>
    <dbReference type="NCBI Taxonomy" id="116794"/>
    <lineage>
        <taxon>Eukaryota</taxon>
        <taxon>Fungi</taxon>
        <taxon>Dikarya</taxon>
        <taxon>Ascomycota</taxon>
        <taxon>Pezizomycotina</taxon>
        <taxon>Lecanoromycetes</taxon>
        <taxon>OSLEUM clade</taxon>
        <taxon>Lecanoromycetidae</taxon>
        <taxon>Caliciales</taxon>
        <taxon>Physciaceae</taxon>
        <taxon>Heterodermia</taxon>
    </lineage>
</organism>
<dbReference type="GO" id="GO:0006506">
    <property type="term" value="P:GPI anchor biosynthetic process"/>
    <property type="evidence" value="ECO:0007669"/>
    <property type="project" value="UniProtKB-UniPathway"/>
</dbReference>
<reference evidence="3" key="1">
    <citation type="submission" date="2021-03" db="EMBL/GenBank/DDBJ databases">
        <authorList>
            <person name="Tagirdzhanova G."/>
        </authorList>
    </citation>
    <scope>NUCLEOTIDE SEQUENCE</scope>
</reference>
<sequence>MNLLLALLLPILLITLWLYTAHLTRTSFPVLRNKRICLLIAHPDDEAMFFSPTLLALTVPSLGNHIKILCLSTGDNDGLGAVRQQELVKSAELLGLRAPKEDVFVLDSPKFPDSMTATWLAEDVAEVLRSAFLPAQATGKRPGGKSNGSVEGPPEATIDVLLTFDRGGVSGHVNHVSLYHGVRNWLESLMKGREGWRCPVEMYTLTSTNILRKYISILDAPISMLWGVTRDAFKSEKGVGQRSSKGREGAIQSPPDKMLFVSDMAQYRTAQTAMTHGHKSQMRWFRWGWIGVGRYIVVNDLKREVIP</sequence>
<evidence type="ECO:0000313" key="3">
    <source>
        <dbReference type="EMBL" id="CAF9904180.1"/>
    </source>
</evidence>
<dbReference type="InterPro" id="IPR024078">
    <property type="entry name" value="LmbE-like_dom_sf"/>
</dbReference>
<evidence type="ECO:0000313" key="4">
    <source>
        <dbReference type="Proteomes" id="UP000664521"/>
    </source>
</evidence>
<protein>
    <recommendedName>
        <fullName evidence="2">N-acetylglucosaminylphosphatidylinositol deacetylase</fullName>
        <ecNumber evidence="2">3.5.1.89</ecNumber>
    </recommendedName>
</protein>
<comment type="similarity">
    <text evidence="1">Belongs to the PIGL family.</text>
</comment>
<accession>A0A8H3I1Z3</accession>
<evidence type="ECO:0000256" key="1">
    <source>
        <dbReference type="ARBA" id="ARBA00006066"/>
    </source>
</evidence>